<keyword evidence="1" id="KW-0479">Metal-binding</keyword>
<keyword evidence="1" id="KW-0863">Zinc-finger</keyword>
<keyword evidence="1" id="KW-0862">Zinc</keyword>
<name>A0AAD9PUI9_ACRCE</name>
<comment type="caution">
    <text evidence="3">The sequence shown here is derived from an EMBL/GenBank/DDBJ whole genome shotgun (WGS) entry which is preliminary data.</text>
</comment>
<reference evidence="3" key="1">
    <citation type="journal article" date="2023" name="G3 (Bethesda)">
        <title>Whole genome assembly and annotation of the endangered Caribbean coral Acropora cervicornis.</title>
        <authorList>
            <person name="Selwyn J.D."/>
            <person name="Vollmer S.V."/>
        </authorList>
    </citation>
    <scope>NUCLEOTIDE SEQUENCE</scope>
    <source>
        <strain evidence="3">K2</strain>
    </source>
</reference>
<dbReference type="GO" id="GO:0003676">
    <property type="term" value="F:nucleic acid binding"/>
    <property type="evidence" value="ECO:0007669"/>
    <property type="project" value="InterPro"/>
</dbReference>
<sequence length="292" mass="32566">MAYEKKFGDDFRIIAAYESKALSSPELRAEDGLGLNRFSLFLMRCKNAMEGSGHLTKLEQPDTIRELLLKLPFNMRVRWRPLVDDVMETEARAAMFADFANFVDHEARIATNPVFGRILEDARPKLDRRDAHLQKRSVSKRPGELSFAAQVDSSQNSPACVATPHGSANSGGEMSCLYCNAGHGLENCSSLRNRQYGERIEFLKLKGLCFGCLFDGHTARNCPQRKTCLFSNCPKNHPSVLRTNSALRNPEVVNPPTSLPSRKGLARVHNAMGKSRLAVMKASLKQAWLLSL</sequence>
<evidence type="ECO:0000259" key="2">
    <source>
        <dbReference type="PROSITE" id="PS50158"/>
    </source>
</evidence>
<dbReference type="PROSITE" id="PS50158">
    <property type="entry name" value="ZF_CCHC"/>
    <property type="match status" value="1"/>
</dbReference>
<evidence type="ECO:0000313" key="4">
    <source>
        <dbReference type="Proteomes" id="UP001249851"/>
    </source>
</evidence>
<evidence type="ECO:0000313" key="3">
    <source>
        <dbReference type="EMBL" id="KAK2549356.1"/>
    </source>
</evidence>
<dbReference type="Proteomes" id="UP001249851">
    <property type="component" value="Unassembled WGS sequence"/>
</dbReference>
<evidence type="ECO:0000256" key="1">
    <source>
        <dbReference type="PROSITE-ProRule" id="PRU00047"/>
    </source>
</evidence>
<dbReference type="InterPro" id="IPR001878">
    <property type="entry name" value="Znf_CCHC"/>
</dbReference>
<reference evidence="3" key="2">
    <citation type="journal article" date="2023" name="Science">
        <title>Genomic signatures of disease resistance in endangered staghorn corals.</title>
        <authorList>
            <person name="Vollmer S.V."/>
            <person name="Selwyn J.D."/>
            <person name="Despard B.A."/>
            <person name="Roesel C.L."/>
        </authorList>
    </citation>
    <scope>NUCLEOTIDE SEQUENCE</scope>
    <source>
        <strain evidence="3">K2</strain>
    </source>
</reference>
<keyword evidence="4" id="KW-1185">Reference proteome</keyword>
<dbReference type="PANTHER" id="PTHR47331">
    <property type="entry name" value="PHD-TYPE DOMAIN-CONTAINING PROTEIN"/>
    <property type="match status" value="1"/>
</dbReference>
<dbReference type="AlphaFoldDB" id="A0AAD9PUI9"/>
<organism evidence="3 4">
    <name type="scientific">Acropora cervicornis</name>
    <name type="common">Staghorn coral</name>
    <dbReference type="NCBI Taxonomy" id="6130"/>
    <lineage>
        <taxon>Eukaryota</taxon>
        <taxon>Metazoa</taxon>
        <taxon>Cnidaria</taxon>
        <taxon>Anthozoa</taxon>
        <taxon>Hexacorallia</taxon>
        <taxon>Scleractinia</taxon>
        <taxon>Astrocoeniina</taxon>
        <taxon>Acroporidae</taxon>
        <taxon>Acropora</taxon>
    </lineage>
</organism>
<dbReference type="GO" id="GO:0008270">
    <property type="term" value="F:zinc ion binding"/>
    <property type="evidence" value="ECO:0007669"/>
    <property type="project" value="UniProtKB-KW"/>
</dbReference>
<dbReference type="EMBL" id="JARQWQ010000127">
    <property type="protein sequence ID" value="KAK2549356.1"/>
    <property type="molecule type" value="Genomic_DNA"/>
</dbReference>
<protein>
    <recommendedName>
        <fullName evidence="2">CCHC-type domain-containing protein</fullName>
    </recommendedName>
</protein>
<gene>
    <name evidence="3" type="ORF">P5673_030180</name>
</gene>
<accession>A0AAD9PUI9</accession>
<proteinExistence type="predicted"/>
<dbReference type="PANTHER" id="PTHR47331:SF1">
    <property type="entry name" value="GAG-LIKE PROTEIN"/>
    <property type="match status" value="1"/>
</dbReference>
<feature type="domain" description="CCHC-type" evidence="2">
    <location>
        <begin position="209"/>
        <end position="224"/>
    </location>
</feature>